<dbReference type="PROSITE" id="PS51257">
    <property type="entry name" value="PROKAR_LIPOPROTEIN"/>
    <property type="match status" value="1"/>
</dbReference>
<dbReference type="Proteomes" id="UP000050827">
    <property type="component" value="Unassembled WGS sequence"/>
</dbReference>
<proteinExistence type="predicted"/>
<sequence length="90" mass="9863">MKKIRLLLCSAIGVFLLGCSNDDEGSKCESCTSDAGTKFEVCDNGDGTCLTKAGDEVDLISEQELQEILDYEELTLRELVQMACIEDGEY</sequence>
<accession>A0A0Q0XIA7</accession>
<evidence type="ECO:0000313" key="2">
    <source>
        <dbReference type="Proteomes" id="UP000050827"/>
    </source>
</evidence>
<reference evidence="1 2" key="1">
    <citation type="submission" date="2015-04" db="EMBL/GenBank/DDBJ databases">
        <title>Complete genome of flavobacterium.</title>
        <authorList>
            <person name="Kwon Y.M."/>
            <person name="Kim S.-J."/>
        </authorList>
    </citation>
    <scope>NUCLEOTIDE SEQUENCE [LARGE SCALE GENOMIC DNA]</scope>
    <source>
        <strain evidence="1 2">DK169</strain>
    </source>
</reference>
<evidence type="ECO:0008006" key="3">
    <source>
        <dbReference type="Google" id="ProtNLM"/>
    </source>
</evidence>
<dbReference type="RefSeq" id="WP_055395910.1">
    <property type="nucleotide sequence ID" value="NZ_LCTZ01000002.1"/>
</dbReference>
<keyword evidence="2" id="KW-1185">Reference proteome</keyword>
<dbReference type="AlphaFoldDB" id="A0A0Q0XIA7"/>
<comment type="caution">
    <text evidence="1">The sequence shown here is derived from an EMBL/GenBank/DDBJ whole genome shotgun (WGS) entry which is preliminary data.</text>
</comment>
<dbReference type="OrthoDB" id="1190112at2"/>
<name>A0A0Q0XIA7_9FLAO</name>
<protein>
    <recommendedName>
        <fullName evidence="3">Lipoprotein</fullName>
    </recommendedName>
</protein>
<evidence type="ECO:0000313" key="1">
    <source>
        <dbReference type="EMBL" id="KQC30698.1"/>
    </source>
</evidence>
<gene>
    <name evidence="1" type="ORF">AAY42_13015</name>
</gene>
<organism evidence="1 2">
    <name type="scientific">Flagellimonas eckloniae</name>
    <dbReference type="NCBI Taxonomy" id="346185"/>
    <lineage>
        <taxon>Bacteria</taxon>
        <taxon>Pseudomonadati</taxon>
        <taxon>Bacteroidota</taxon>
        <taxon>Flavobacteriia</taxon>
        <taxon>Flavobacteriales</taxon>
        <taxon>Flavobacteriaceae</taxon>
        <taxon>Flagellimonas</taxon>
    </lineage>
</organism>
<dbReference type="EMBL" id="LCTZ01000002">
    <property type="protein sequence ID" value="KQC30698.1"/>
    <property type="molecule type" value="Genomic_DNA"/>
</dbReference>